<name>A0A1A5YJG3_9BACL</name>
<dbReference type="InterPro" id="IPR002139">
    <property type="entry name" value="Ribo/fructo_kinase"/>
</dbReference>
<dbReference type="InterPro" id="IPR002173">
    <property type="entry name" value="Carboh/pur_kinase_PfkB_CS"/>
</dbReference>
<dbReference type="AlphaFoldDB" id="A0A1A5YJG3"/>
<dbReference type="PANTHER" id="PTHR43085">
    <property type="entry name" value="HEXOKINASE FAMILY MEMBER"/>
    <property type="match status" value="1"/>
</dbReference>
<dbReference type="InterPro" id="IPR029056">
    <property type="entry name" value="Ribokinase-like"/>
</dbReference>
<dbReference type="PANTHER" id="PTHR43085:SF1">
    <property type="entry name" value="PSEUDOURIDINE KINASE-RELATED"/>
    <property type="match status" value="1"/>
</dbReference>
<reference evidence="8 9" key="1">
    <citation type="submission" date="2016-05" db="EMBL/GenBank/DDBJ databases">
        <title>Paenibacillus oryzae. sp. nov., isolated from the rice root.</title>
        <authorList>
            <person name="Zhang J."/>
            <person name="Zhang X."/>
        </authorList>
    </citation>
    <scope>NUCLEOTIDE SEQUENCE [LARGE SCALE GENOMIC DNA]</scope>
    <source>
        <strain evidence="8 9">1DrF-4</strain>
    </source>
</reference>
<dbReference type="SUPFAM" id="SSF53613">
    <property type="entry name" value="Ribokinase-like"/>
    <property type="match status" value="1"/>
</dbReference>
<dbReference type="GO" id="GO:0005524">
    <property type="term" value="F:ATP binding"/>
    <property type="evidence" value="ECO:0007669"/>
    <property type="project" value="UniProtKB-KW"/>
</dbReference>
<comment type="similarity">
    <text evidence="1 6">Belongs to the carbohydrate kinase PfkB family.</text>
</comment>
<dbReference type="GO" id="GO:0006000">
    <property type="term" value="P:fructose metabolic process"/>
    <property type="evidence" value="ECO:0007669"/>
    <property type="project" value="UniProtKB-ARBA"/>
</dbReference>
<dbReference type="PROSITE" id="PS00584">
    <property type="entry name" value="PFKB_KINASES_2"/>
    <property type="match status" value="1"/>
</dbReference>
<evidence type="ECO:0000256" key="1">
    <source>
        <dbReference type="ARBA" id="ARBA00010688"/>
    </source>
</evidence>
<dbReference type="CDD" id="cd01167">
    <property type="entry name" value="bac_FRK"/>
    <property type="match status" value="1"/>
</dbReference>
<dbReference type="STRING" id="1844972.A7K91_13860"/>
<keyword evidence="9" id="KW-1185">Reference proteome</keyword>
<evidence type="ECO:0000256" key="2">
    <source>
        <dbReference type="ARBA" id="ARBA00022679"/>
    </source>
</evidence>
<evidence type="ECO:0000256" key="3">
    <source>
        <dbReference type="ARBA" id="ARBA00022741"/>
    </source>
</evidence>
<keyword evidence="2 6" id="KW-0808">Transferase</keyword>
<keyword evidence="4 6" id="KW-0418">Kinase</keyword>
<evidence type="ECO:0000313" key="8">
    <source>
        <dbReference type="EMBL" id="OBR65756.1"/>
    </source>
</evidence>
<accession>A0A1A5YJG3</accession>
<dbReference type="Pfam" id="PF00294">
    <property type="entry name" value="PfkB"/>
    <property type="match status" value="1"/>
</dbReference>
<protein>
    <submittedName>
        <fullName evidence="8">Sugar kinase</fullName>
    </submittedName>
</protein>
<organism evidence="8 9">
    <name type="scientific">Paenibacillus oryzae</name>
    <dbReference type="NCBI Taxonomy" id="1844972"/>
    <lineage>
        <taxon>Bacteria</taxon>
        <taxon>Bacillati</taxon>
        <taxon>Bacillota</taxon>
        <taxon>Bacilli</taxon>
        <taxon>Bacillales</taxon>
        <taxon>Paenibacillaceae</taxon>
        <taxon>Paenibacillus</taxon>
    </lineage>
</organism>
<gene>
    <name evidence="8" type="ORF">A7K91_13860</name>
</gene>
<keyword evidence="3" id="KW-0547">Nucleotide-binding</keyword>
<dbReference type="InterPro" id="IPR050306">
    <property type="entry name" value="PfkB_Carbo_kinase"/>
</dbReference>
<evidence type="ECO:0000256" key="5">
    <source>
        <dbReference type="ARBA" id="ARBA00022840"/>
    </source>
</evidence>
<comment type="caution">
    <text evidence="8">The sequence shown here is derived from an EMBL/GenBank/DDBJ whole genome shotgun (WGS) entry which is preliminary data.</text>
</comment>
<dbReference type="Gene3D" id="3.40.1190.20">
    <property type="match status" value="1"/>
</dbReference>
<dbReference type="EMBL" id="LYPA01000054">
    <property type="protein sequence ID" value="OBR65756.1"/>
    <property type="molecule type" value="Genomic_DNA"/>
</dbReference>
<sequence length="327" mass="34587">MYDVAALGELLIDFTPEGKMESGNPRFVQNAGGAPANVLAALSALGRKTAFIGKVGDDSFGHFLRNSLEAAGIHSSGLVFTAETPTTLAFVHLDSGGDRSFSFYRNPGADATLMKAEVADELLENSRIFHFGSLSLTHEAAAEATLYAAGRAKQAGKLISFDPNLRERLWDSLTHAGDMIRKALGFADVVKLSEEELLFLTDKPDMEAALEDLCSTFSISLAFVTLGAKGCYYRCGELTGLVPGYQVQAVDTTGAGDAFLGGVLHQLLLLGLGSGVAGLQQHQLDQIAAFANAVGALATVRKGAMASMPSLEEVEQLIQGKINVKMK</sequence>
<dbReference type="GO" id="GO:0008865">
    <property type="term" value="F:fructokinase activity"/>
    <property type="evidence" value="ECO:0007669"/>
    <property type="project" value="UniProtKB-ARBA"/>
</dbReference>
<dbReference type="InterPro" id="IPR011611">
    <property type="entry name" value="PfkB_dom"/>
</dbReference>
<dbReference type="Proteomes" id="UP000092024">
    <property type="component" value="Unassembled WGS sequence"/>
</dbReference>
<feature type="domain" description="Carbohydrate kinase PfkB" evidence="7">
    <location>
        <begin position="3"/>
        <end position="310"/>
    </location>
</feature>
<evidence type="ECO:0000256" key="6">
    <source>
        <dbReference type="RuleBase" id="RU003704"/>
    </source>
</evidence>
<evidence type="ECO:0000313" key="9">
    <source>
        <dbReference type="Proteomes" id="UP000092024"/>
    </source>
</evidence>
<dbReference type="PRINTS" id="PR00990">
    <property type="entry name" value="RIBOKINASE"/>
</dbReference>
<keyword evidence="5" id="KW-0067">ATP-binding</keyword>
<evidence type="ECO:0000256" key="4">
    <source>
        <dbReference type="ARBA" id="ARBA00022777"/>
    </source>
</evidence>
<dbReference type="OrthoDB" id="9813569at2"/>
<proteinExistence type="inferred from homology"/>
<evidence type="ECO:0000259" key="7">
    <source>
        <dbReference type="Pfam" id="PF00294"/>
    </source>
</evidence>